<evidence type="ECO:0000313" key="3">
    <source>
        <dbReference type="Proteomes" id="UP001224890"/>
    </source>
</evidence>
<name>A0AAJ0ARI9_9PEZI</name>
<dbReference type="EMBL" id="JAHMHR010000009">
    <property type="protein sequence ID" value="KAK1689046.1"/>
    <property type="molecule type" value="Genomic_DNA"/>
</dbReference>
<keyword evidence="3" id="KW-1185">Reference proteome</keyword>
<proteinExistence type="predicted"/>
<evidence type="ECO:0000256" key="1">
    <source>
        <dbReference type="SAM" id="SignalP"/>
    </source>
</evidence>
<organism evidence="2 3">
    <name type="scientific">Colletotrichum godetiae</name>
    <dbReference type="NCBI Taxonomy" id="1209918"/>
    <lineage>
        <taxon>Eukaryota</taxon>
        <taxon>Fungi</taxon>
        <taxon>Dikarya</taxon>
        <taxon>Ascomycota</taxon>
        <taxon>Pezizomycotina</taxon>
        <taxon>Sordariomycetes</taxon>
        <taxon>Hypocreomycetidae</taxon>
        <taxon>Glomerellales</taxon>
        <taxon>Glomerellaceae</taxon>
        <taxon>Colletotrichum</taxon>
        <taxon>Colletotrichum acutatum species complex</taxon>
    </lineage>
</organism>
<reference evidence="2" key="1">
    <citation type="submission" date="2021-06" db="EMBL/GenBank/DDBJ databases">
        <title>Comparative genomics, transcriptomics and evolutionary studies reveal genomic signatures of adaptation to plant cell wall in hemibiotrophic fungi.</title>
        <authorList>
            <consortium name="DOE Joint Genome Institute"/>
            <person name="Baroncelli R."/>
            <person name="Diaz J.F."/>
            <person name="Benocci T."/>
            <person name="Peng M."/>
            <person name="Battaglia E."/>
            <person name="Haridas S."/>
            <person name="Andreopoulos W."/>
            <person name="Labutti K."/>
            <person name="Pangilinan J."/>
            <person name="Floch G.L."/>
            <person name="Makela M.R."/>
            <person name="Henrissat B."/>
            <person name="Grigoriev I.V."/>
            <person name="Crouch J.A."/>
            <person name="De Vries R.P."/>
            <person name="Sukno S.A."/>
            <person name="Thon M.R."/>
        </authorList>
    </citation>
    <scope>NUCLEOTIDE SEQUENCE</scope>
    <source>
        <strain evidence="2">CBS 193.32</strain>
    </source>
</reference>
<accession>A0AAJ0ARI9</accession>
<comment type="caution">
    <text evidence="2">The sequence shown here is derived from an EMBL/GenBank/DDBJ whole genome shotgun (WGS) entry which is preliminary data.</text>
</comment>
<sequence>MSSWIIAGFIILAAKSIRVSEWPWRDIFLGRATCRSVREVANVTGLEAQEILMYLLSSEARIPLKSRGPHN</sequence>
<keyword evidence="1" id="KW-0732">Signal</keyword>
<dbReference type="AlphaFoldDB" id="A0AAJ0ARI9"/>
<feature type="non-terminal residue" evidence="2">
    <location>
        <position position="71"/>
    </location>
</feature>
<dbReference type="Proteomes" id="UP001224890">
    <property type="component" value="Unassembled WGS sequence"/>
</dbReference>
<evidence type="ECO:0000313" key="2">
    <source>
        <dbReference type="EMBL" id="KAK1689046.1"/>
    </source>
</evidence>
<feature type="chain" id="PRO_5042496383" evidence="1">
    <location>
        <begin position="17"/>
        <end position="71"/>
    </location>
</feature>
<dbReference type="RefSeq" id="XP_060432741.1">
    <property type="nucleotide sequence ID" value="XM_060574233.1"/>
</dbReference>
<dbReference type="GeneID" id="85458759"/>
<feature type="signal peptide" evidence="1">
    <location>
        <begin position="1"/>
        <end position="16"/>
    </location>
</feature>
<protein>
    <submittedName>
        <fullName evidence="2">Uncharacterized protein</fullName>
    </submittedName>
</protein>
<gene>
    <name evidence="2" type="ORF">BDP55DRAFT_653966</name>
</gene>